<dbReference type="NCBIfam" id="NF010052">
    <property type="entry name" value="PRK13529.1"/>
    <property type="match status" value="1"/>
</dbReference>
<evidence type="ECO:0000256" key="9">
    <source>
        <dbReference type="PIRSR" id="PIRSR000106-2"/>
    </source>
</evidence>
<dbReference type="PANTHER" id="PTHR23406:SF34">
    <property type="entry name" value="NAD-DEPENDENT MALIC ENZYME, MITOCHONDRIAL"/>
    <property type="match status" value="1"/>
</dbReference>
<dbReference type="FunFam" id="3.40.50.10380:FF:000001">
    <property type="entry name" value="NAD-dependent malic enzyme"/>
    <property type="match status" value="1"/>
</dbReference>
<accession>A0A7H8QM79</accession>
<evidence type="ECO:0000256" key="7">
    <source>
        <dbReference type="ARBA" id="ARBA00052591"/>
    </source>
</evidence>
<evidence type="ECO:0000256" key="11">
    <source>
        <dbReference type="RuleBase" id="RU003426"/>
    </source>
</evidence>
<evidence type="ECO:0000313" key="15">
    <source>
        <dbReference type="Proteomes" id="UP000509510"/>
    </source>
</evidence>
<gene>
    <name evidence="14" type="ORF">TRUGW13939_02084</name>
</gene>
<protein>
    <recommendedName>
        <fullName evidence="11">Malic enzyme</fullName>
    </recommendedName>
</protein>
<organism evidence="14 15">
    <name type="scientific">Talaromyces rugulosus</name>
    <name type="common">Penicillium rugulosum</name>
    <dbReference type="NCBI Taxonomy" id="121627"/>
    <lineage>
        <taxon>Eukaryota</taxon>
        <taxon>Fungi</taxon>
        <taxon>Dikarya</taxon>
        <taxon>Ascomycota</taxon>
        <taxon>Pezizomycotina</taxon>
        <taxon>Eurotiomycetes</taxon>
        <taxon>Eurotiomycetidae</taxon>
        <taxon>Eurotiales</taxon>
        <taxon>Trichocomaceae</taxon>
        <taxon>Talaromyces</taxon>
        <taxon>Talaromyces sect. Islandici</taxon>
    </lineage>
</organism>
<dbReference type="GeneID" id="55989594"/>
<name>A0A7H8QM79_TALRU</name>
<comment type="similarity">
    <text evidence="2 11">Belongs to the malic enzymes family.</text>
</comment>
<proteinExistence type="inferred from homology"/>
<dbReference type="InterPro" id="IPR037062">
    <property type="entry name" value="Malic_N_dom_sf"/>
</dbReference>
<evidence type="ECO:0000256" key="5">
    <source>
        <dbReference type="ARBA" id="ARBA00023027"/>
    </source>
</evidence>
<dbReference type="InterPro" id="IPR015884">
    <property type="entry name" value="Malic_enzyme_CS"/>
</dbReference>
<dbReference type="GO" id="GO:0051287">
    <property type="term" value="F:NAD binding"/>
    <property type="evidence" value="ECO:0007669"/>
    <property type="project" value="InterPro"/>
</dbReference>
<keyword evidence="5" id="KW-0520">NAD</keyword>
<feature type="binding site" evidence="9">
    <location>
        <position position="425"/>
    </location>
    <ligand>
        <name>(S)-malate</name>
        <dbReference type="ChEBI" id="CHEBI:15589"/>
    </ligand>
</feature>
<dbReference type="KEGG" id="trg:TRUGW13939_02084"/>
<feature type="domain" description="Malic enzyme NAD-binding" evidence="12">
    <location>
        <begin position="280"/>
        <end position="538"/>
    </location>
</feature>
<dbReference type="Pfam" id="PF03949">
    <property type="entry name" value="Malic_M"/>
    <property type="match status" value="1"/>
</dbReference>
<dbReference type="PIRSF" id="PIRSF000106">
    <property type="entry name" value="ME"/>
    <property type="match status" value="1"/>
</dbReference>
<evidence type="ECO:0000256" key="1">
    <source>
        <dbReference type="ARBA" id="ARBA00001936"/>
    </source>
</evidence>
<dbReference type="EMBL" id="CP055898">
    <property type="protein sequence ID" value="QKX54994.1"/>
    <property type="molecule type" value="Genomic_DNA"/>
</dbReference>
<evidence type="ECO:0000256" key="8">
    <source>
        <dbReference type="PIRSR" id="PIRSR000106-1"/>
    </source>
</evidence>
<comment type="catalytic activity">
    <reaction evidence="7">
        <text>(S)-malate + NAD(+) = pyruvate + CO2 + NADH</text>
        <dbReference type="Rhea" id="RHEA:12653"/>
        <dbReference type="ChEBI" id="CHEBI:15361"/>
        <dbReference type="ChEBI" id="CHEBI:15589"/>
        <dbReference type="ChEBI" id="CHEBI:16526"/>
        <dbReference type="ChEBI" id="CHEBI:57540"/>
        <dbReference type="ChEBI" id="CHEBI:57945"/>
        <dbReference type="EC" id="1.1.1.38"/>
    </reaction>
</comment>
<keyword evidence="3 10" id="KW-0479">Metal-binding</keyword>
<evidence type="ECO:0000259" key="12">
    <source>
        <dbReference type="SMART" id="SM00919"/>
    </source>
</evidence>
<feature type="binding site" evidence="10">
    <location>
        <position position="256"/>
    </location>
    <ligand>
        <name>a divalent metal cation</name>
        <dbReference type="ChEBI" id="CHEBI:60240"/>
    </ligand>
</feature>
<dbReference type="InterPro" id="IPR036291">
    <property type="entry name" value="NAD(P)-bd_dom_sf"/>
</dbReference>
<dbReference type="InterPro" id="IPR046346">
    <property type="entry name" value="Aminoacid_DH-like_N_sf"/>
</dbReference>
<feature type="binding site" evidence="9">
    <location>
        <position position="469"/>
    </location>
    <ligand>
        <name>(S)-malate</name>
        <dbReference type="ChEBI" id="CHEBI:15589"/>
    </ligand>
</feature>
<dbReference type="AlphaFoldDB" id="A0A7H8QM79"/>
<reference evidence="15" key="1">
    <citation type="submission" date="2020-06" db="EMBL/GenBank/DDBJ databases">
        <title>A chromosome-scale genome assembly of Talaromyces rugulosus W13939.</title>
        <authorList>
            <person name="Wang B."/>
            <person name="Guo L."/>
            <person name="Ye K."/>
            <person name="Wang L."/>
        </authorList>
    </citation>
    <scope>NUCLEOTIDE SEQUENCE [LARGE SCALE GENOMIC DNA]</scope>
    <source>
        <strain evidence="15">W13939</strain>
    </source>
</reference>
<keyword evidence="15" id="KW-1185">Reference proteome</keyword>
<evidence type="ECO:0000256" key="6">
    <source>
        <dbReference type="ARBA" id="ARBA00050168"/>
    </source>
</evidence>
<evidence type="ECO:0000259" key="13">
    <source>
        <dbReference type="SMART" id="SM01274"/>
    </source>
</evidence>
<dbReference type="GO" id="GO:0006108">
    <property type="term" value="P:malate metabolic process"/>
    <property type="evidence" value="ECO:0007669"/>
    <property type="project" value="TreeGrafter"/>
</dbReference>
<feature type="active site" description="Proton donor" evidence="8">
    <location>
        <position position="109"/>
    </location>
</feature>
<dbReference type="Proteomes" id="UP000509510">
    <property type="component" value="Chromosome I"/>
</dbReference>
<comment type="catalytic activity">
    <reaction evidence="6">
        <text>oxaloacetate + H(+) = pyruvate + CO2</text>
        <dbReference type="Rhea" id="RHEA:15641"/>
        <dbReference type="ChEBI" id="CHEBI:15361"/>
        <dbReference type="ChEBI" id="CHEBI:15378"/>
        <dbReference type="ChEBI" id="CHEBI:16452"/>
        <dbReference type="ChEBI" id="CHEBI:16526"/>
        <dbReference type="EC" id="1.1.1.38"/>
    </reaction>
</comment>
<dbReference type="GO" id="GO:0005739">
    <property type="term" value="C:mitochondrion"/>
    <property type="evidence" value="ECO:0007669"/>
    <property type="project" value="TreeGrafter"/>
</dbReference>
<feature type="binding site" evidence="10">
    <location>
        <position position="279"/>
    </location>
    <ligand>
        <name>a divalent metal cation</name>
        <dbReference type="ChEBI" id="CHEBI:60240"/>
    </ligand>
</feature>
<keyword evidence="4 11" id="KW-0560">Oxidoreductase</keyword>
<dbReference type="PROSITE" id="PS00331">
    <property type="entry name" value="MALIC_ENZYMES"/>
    <property type="match status" value="1"/>
</dbReference>
<dbReference type="SMART" id="SM00919">
    <property type="entry name" value="Malic_M"/>
    <property type="match status" value="1"/>
</dbReference>
<evidence type="ECO:0000256" key="3">
    <source>
        <dbReference type="ARBA" id="ARBA00022723"/>
    </source>
</evidence>
<dbReference type="SUPFAM" id="SSF53223">
    <property type="entry name" value="Aminoacid dehydrogenase-like, N-terminal domain"/>
    <property type="match status" value="1"/>
</dbReference>
<dbReference type="GO" id="GO:0005829">
    <property type="term" value="C:cytosol"/>
    <property type="evidence" value="ECO:0007669"/>
    <property type="project" value="TreeGrafter"/>
</dbReference>
<sequence length="574" mass="64241">MASKFSNLPRAVSGPLECPLEGHDLLHNSYFNKGSAFTKEERHGFHLHGLLPPNIQTLDEQVARAYEQYSSRPNDLAKNTFMASMKVQNQVLYYRLIQDHLKEMFSIIYTPTEGDAIQNYSKLFRRPEGCFLNIHDQDTIEDDLKRFTDCGRDENIDYIVVTDGEEILGIGDQGVGSVLISVAKLVLTTLCAGIHPTRQLPVVLDCGTDNEELLKDDLYLGLPQRRVRGEEYDKFVDKFVTNARKIFPNAYIHFEDFGLRNARRLLDQYRPQIPCFNDDVQGTGCVTLAALMAGLHVSNIHITDVRVVIFGSGSAGTGIADQICDAIATESNKPKEEATKHIWCIDKPGLLLKSHKDKLTPAQTLFARDDSEWKDHAKTDLYNVIKEVKPHALIGTSTKPNAFTEDIIREMAKHVKRPIVFPLSNPTRLHEAQPKDINDWTEGRALIATGSPFPPVEYNGVRYEIAECNNSTCFPGIGLGAVLSRSRLLSDKMLVAAVRALSAQSPALKDANKPLLPDVVDVREISVHIAKAVIRAAVKEGLAQEKAIPEQDAELEEWIRAQMWDPIYRPLVKP</sequence>
<dbReference type="RefSeq" id="XP_035341173.1">
    <property type="nucleotide sequence ID" value="XM_035485280.1"/>
</dbReference>
<dbReference type="FunFam" id="3.40.50.720:FF:000055">
    <property type="entry name" value="NAD-dependent malic enzyme"/>
    <property type="match status" value="1"/>
</dbReference>
<dbReference type="SUPFAM" id="SSF51735">
    <property type="entry name" value="NAD(P)-binding Rossmann-fold domains"/>
    <property type="match status" value="1"/>
</dbReference>
<evidence type="ECO:0000256" key="4">
    <source>
        <dbReference type="ARBA" id="ARBA00023002"/>
    </source>
</evidence>
<dbReference type="GO" id="GO:0004471">
    <property type="term" value="F:malate dehydrogenase (decarboxylating) (NAD+) activity"/>
    <property type="evidence" value="ECO:0007669"/>
    <property type="project" value="TreeGrafter"/>
</dbReference>
<dbReference type="Gene3D" id="3.40.50.720">
    <property type="entry name" value="NAD(P)-binding Rossmann-like Domain"/>
    <property type="match status" value="1"/>
</dbReference>
<dbReference type="SMART" id="SM01274">
    <property type="entry name" value="malic"/>
    <property type="match status" value="1"/>
</dbReference>
<dbReference type="InterPro" id="IPR012302">
    <property type="entry name" value="Malic_NAD-bd"/>
</dbReference>
<dbReference type="OrthoDB" id="5365701at2759"/>
<dbReference type="InterPro" id="IPR001891">
    <property type="entry name" value="Malic_OxRdtase"/>
</dbReference>
<dbReference type="CDD" id="cd05312">
    <property type="entry name" value="NAD_bind_1_malic_enz"/>
    <property type="match status" value="1"/>
</dbReference>
<dbReference type="Pfam" id="PF00390">
    <property type="entry name" value="malic"/>
    <property type="match status" value="1"/>
</dbReference>
<evidence type="ECO:0000313" key="14">
    <source>
        <dbReference type="EMBL" id="QKX54994.1"/>
    </source>
</evidence>
<dbReference type="InterPro" id="IPR012301">
    <property type="entry name" value="Malic_N_dom"/>
</dbReference>
<feature type="binding site" evidence="10">
    <location>
        <position position="255"/>
    </location>
    <ligand>
        <name>a divalent metal cation</name>
        <dbReference type="ChEBI" id="CHEBI:60240"/>
    </ligand>
</feature>
<feature type="active site" description="Proton acceptor" evidence="8">
    <location>
        <position position="184"/>
    </location>
</feature>
<evidence type="ECO:0000256" key="10">
    <source>
        <dbReference type="PIRSR" id="PIRSR000106-3"/>
    </source>
</evidence>
<dbReference type="PANTHER" id="PTHR23406">
    <property type="entry name" value="MALIC ENZYME-RELATED"/>
    <property type="match status" value="1"/>
</dbReference>
<dbReference type="PRINTS" id="PR00072">
    <property type="entry name" value="MALOXRDTASE"/>
</dbReference>
<dbReference type="Gene3D" id="3.40.50.10380">
    <property type="entry name" value="Malic enzyme, N-terminal domain"/>
    <property type="match status" value="1"/>
</dbReference>
<feature type="domain" description="Malic enzyme N-terminal" evidence="13">
    <location>
        <begin position="86"/>
        <end position="270"/>
    </location>
</feature>
<comment type="cofactor">
    <cofactor evidence="1">
        <name>Mn(2+)</name>
        <dbReference type="ChEBI" id="CHEBI:29035"/>
    </cofactor>
</comment>
<evidence type="ECO:0000256" key="2">
    <source>
        <dbReference type="ARBA" id="ARBA00008785"/>
    </source>
</evidence>
<comment type="cofactor">
    <cofactor evidence="10">
        <name>Mg(2+)</name>
        <dbReference type="ChEBI" id="CHEBI:18420"/>
    </cofactor>
    <cofactor evidence="10">
        <name>Mn(2+)</name>
        <dbReference type="ChEBI" id="CHEBI:29035"/>
    </cofactor>
    <text evidence="10">Divalent metal cations. Prefers magnesium or manganese.</text>
</comment>
<dbReference type="GO" id="GO:0046872">
    <property type="term" value="F:metal ion binding"/>
    <property type="evidence" value="ECO:0007669"/>
    <property type="project" value="UniProtKB-KW"/>
</dbReference>